<name>A0A7V8JSU7_9BURK</name>
<dbReference type="PROSITE" id="PS00330">
    <property type="entry name" value="HEMOLYSIN_CALCIUM"/>
    <property type="match status" value="1"/>
</dbReference>
<evidence type="ECO:0000313" key="3">
    <source>
        <dbReference type="EMBL" id="KAF1037793.1"/>
    </source>
</evidence>
<dbReference type="Pfam" id="PF06594">
    <property type="entry name" value="HCBP_related"/>
    <property type="match status" value="1"/>
</dbReference>
<dbReference type="InterPro" id="IPR018511">
    <property type="entry name" value="Hemolysin-typ_Ca-bd_CS"/>
</dbReference>
<evidence type="ECO:0000313" key="4">
    <source>
        <dbReference type="Proteomes" id="UP000462435"/>
    </source>
</evidence>
<comment type="caution">
    <text evidence="3">The sequence shown here is derived from an EMBL/GenBank/DDBJ whole genome shotgun (WGS) entry which is preliminary data.</text>
</comment>
<gene>
    <name evidence="3" type="primary">cya_2</name>
    <name evidence="3" type="ORF">GAK35_03886</name>
</gene>
<dbReference type="PRINTS" id="PR00313">
    <property type="entry name" value="CABNDNGRPT"/>
</dbReference>
<dbReference type="Proteomes" id="UP000462435">
    <property type="component" value="Unassembled WGS sequence"/>
</dbReference>
<dbReference type="InterPro" id="IPR011049">
    <property type="entry name" value="Serralysin-like_metalloprot_C"/>
</dbReference>
<evidence type="ECO:0000256" key="1">
    <source>
        <dbReference type="ARBA" id="ARBA00022837"/>
    </source>
</evidence>
<keyword evidence="1" id="KW-0106">Calcium</keyword>
<protein>
    <submittedName>
        <fullName evidence="3">Bifunctional hemolysin/adenylate cyclase</fullName>
    </submittedName>
</protein>
<dbReference type="EMBL" id="WNDX01000175">
    <property type="protein sequence ID" value="KAF1037793.1"/>
    <property type="molecule type" value="Genomic_DNA"/>
</dbReference>
<dbReference type="AlphaFoldDB" id="A0A7V8JSU7"/>
<dbReference type="SUPFAM" id="SSF51120">
    <property type="entry name" value="beta-Roll"/>
    <property type="match status" value="1"/>
</dbReference>
<accession>A0A7V8JSU7</accession>
<sequence>MTQSSFNWATGGIAANVATSATTMGYGLAAMTLNGLPGFSDNKTLDGGNGIDTVDYRDNYLAASLGIDASLVRGNVKLGAGVDLLTGIENLGGTDADDTLTGDANANRLLGYGGNDILSGGKGDDILIGGTGNDTYLFNQGDGADTISDYDAKGGNIDLLNFGSGIASDQLWFQHVGNNLEIGVIGTSDKTTIENWYLGSAYQVERIKAGDAKTLANSDVEKLVQAMASFTAPASGTTVLPPAYQTALAPTLAANWH</sequence>
<feature type="domain" description="Haemolysin-type calcium binding-related" evidence="2">
    <location>
        <begin position="179"/>
        <end position="208"/>
    </location>
</feature>
<evidence type="ECO:0000259" key="2">
    <source>
        <dbReference type="Pfam" id="PF06594"/>
    </source>
</evidence>
<dbReference type="Gene3D" id="2.150.10.10">
    <property type="entry name" value="Serralysin-like metalloprotease, C-terminal"/>
    <property type="match status" value="1"/>
</dbReference>
<dbReference type="Pfam" id="PF00353">
    <property type="entry name" value="HemolysinCabind"/>
    <property type="match status" value="1"/>
</dbReference>
<organism evidence="3 4">
    <name type="scientific">Herbaspirillum frisingense</name>
    <dbReference type="NCBI Taxonomy" id="92645"/>
    <lineage>
        <taxon>Bacteria</taxon>
        <taxon>Pseudomonadati</taxon>
        <taxon>Pseudomonadota</taxon>
        <taxon>Betaproteobacteria</taxon>
        <taxon>Burkholderiales</taxon>
        <taxon>Oxalobacteraceae</taxon>
        <taxon>Herbaspirillum</taxon>
    </lineage>
</organism>
<dbReference type="GO" id="GO:0005509">
    <property type="term" value="F:calcium ion binding"/>
    <property type="evidence" value="ECO:0007669"/>
    <property type="project" value="InterPro"/>
</dbReference>
<dbReference type="InterPro" id="IPR010566">
    <property type="entry name" value="Haemolys_ca-bd"/>
</dbReference>
<reference evidence="4" key="1">
    <citation type="journal article" date="2020" name="MBio">
        <title>Horizontal gene transfer to a defensive symbiont with a reduced genome amongst a multipartite beetle microbiome.</title>
        <authorList>
            <person name="Waterworth S.C."/>
            <person name="Florez L.V."/>
            <person name="Rees E.R."/>
            <person name="Hertweck C."/>
            <person name="Kaltenpoth M."/>
            <person name="Kwan J.C."/>
        </authorList>
    </citation>
    <scope>NUCLEOTIDE SEQUENCE [LARGE SCALE GENOMIC DNA]</scope>
</reference>
<dbReference type="InterPro" id="IPR001343">
    <property type="entry name" value="Hemolysn_Ca-bd"/>
</dbReference>
<proteinExistence type="predicted"/>